<accession>A0A564Y0U2</accession>
<dbReference type="AlphaFoldDB" id="A0A564Y0U2"/>
<dbReference type="EMBL" id="CABIJS010000039">
    <property type="protein sequence ID" value="VUZ40679.1"/>
    <property type="molecule type" value="Genomic_DNA"/>
</dbReference>
<evidence type="ECO:0000313" key="1">
    <source>
        <dbReference type="EMBL" id="VUZ40679.1"/>
    </source>
</evidence>
<organism evidence="1 2">
    <name type="scientific">Hymenolepis diminuta</name>
    <name type="common">Rat tapeworm</name>
    <dbReference type="NCBI Taxonomy" id="6216"/>
    <lineage>
        <taxon>Eukaryota</taxon>
        <taxon>Metazoa</taxon>
        <taxon>Spiralia</taxon>
        <taxon>Lophotrochozoa</taxon>
        <taxon>Platyhelminthes</taxon>
        <taxon>Cestoda</taxon>
        <taxon>Eucestoda</taxon>
        <taxon>Cyclophyllidea</taxon>
        <taxon>Hymenolepididae</taxon>
        <taxon>Hymenolepis</taxon>
    </lineage>
</organism>
<evidence type="ECO:0000313" key="2">
    <source>
        <dbReference type="Proteomes" id="UP000321570"/>
    </source>
</evidence>
<sequence>MWRLNSNYMKENSRMFLHFKRNWFLSVFWKLEIIFPHEELTWWISRQVNCHFYRIRNVHL</sequence>
<name>A0A564Y0U2_HYMDI</name>
<dbReference type="Proteomes" id="UP000321570">
    <property type="component" value="Unassembled WGS sequence"/>
</dbReference>
<proteinExistence type="predicted"/>
<reference evidence="1 2" key="1">
    <citation type="submission" date="2019-07" db="EMBL/GenBank/DDBJ databases">
        <authorList>
            <person name="Jastrzebski P J."/>
            <person name="Paukszto L."/>
            <person name="Jastrzebski P J."/>
        </authorList>
    </citation>
    <scope>NUCLEOTIDE SEQUENCE [LARGE SCALE GENOMIC DNA]</scope>
    <source>
        <strain evidence="1 2">WMS-il1</strain>
    </source>
</reference>
<keyword evidence="2" id="KW-1185">Reference proteome</keyword>
<protein>
    <submittedName>
        <fullName evidence="1">Uncharacterized protein</fullName>
    </submittedName>
</protein>
<feature type="non-terminal residue" evidence="1">
    <location>
        <position position="60"/>
    </location>
</feature>
<gene>
    <name evidence="1" type="ORF">WMSIL1_LOCUS1681</name>
</gene>